<keyword evidence="4" id="KW-1185">Reference proteome</keyword>
<dbReference type="PANTHER" id="PTHR33542">
    <property type="entry name" value="SIROHYDROCHLORIN FERROCHELATASE, CHLOROPLASTIC"/>
    <property type="match status" value="1"/>
</dbReference>
<dbReference type="CDD" id="cd03416">
    <property type="entry name" value="CbiX_SirB_N"/>
    <property type="match status" value="1"/>
</dbReference>
<evidence type="ECO:0000256" key="1">
    <source>
        <dbReference type="ARBA" id="ARBA00022723"/>
    </source>
</evidence>
<protein>
    <submittedName>
        <fullName evidence="3">Sirohydrochlorin chelatase</fullName>
    </submittedName>
</protein>
<keyword evidence="1" id="KW-0479">Metal-binding</keyword>
<accession>A0ABN2IWG3</accession>
<proteinExistence type="predicted"/>
<name>A0ABN2IWG3_9BACI</name>
<dbReference type="RefSeq" id="WP_342026178.1">
    <property type="nucleotide sequence ID" value="NZ_CP151651.1"/>
</dbReference>
<keyword evidence="2" id="KW-0456">Lyase</keyword>
<organism evidence="3 4">
    <name type="scientific">Cytobacillus pseudoceanisediminis</name>
    <dbReference type="NCBI Taxonomy" id="3051614"/>
    <lineage>
        <taxon>Bacteria</taxon>
        <taxon>Bacillati</taxon>
        <taxon>Bacillota</taxon>
        <taxon>Bacilli</taxon>
        <taxon>Bacillales</taxon>
        <taxon>Bacillaceae</taxon>
        <taxon>Cytobacillus</taxon>
    </lineage>
</organism>
<dbReference type="Gene3D" id="3.40.50.1400">
    <property type="match status" value="2"/>
</dbReference>
<dbReference type="Pfam" id="PF01903">
    <property type="entry name" value="CbiX"/>
    <property type="match status" value="2"/>
</dbReference>
<dbReference type="InterPro" id="IPR050963">
    <property type="entry name" value="Sirohydro_Cobaltochel/CbiX"/>
</dbReference>
<dbReference type="InterPro" id="IPR002762">
    <property type="entry name" value="CbiX-like"/>
</dbReference>
<evidence type="ECO:0000256" key="2">
    <source>
        <dbReference type="ARBA" id="ARBA00023239"/>
    </source>
</evidence>
<dbReference type="SUPFAM" id="SSF53800">
    <property type="entry name" value="Chelatase"/>
    <property type="match status" value="1"/>
</dbReference>
<gene>
    <name evidence="3" type="ORF">AADC60_13600</name>
</gene>
<evidence type="ECO:0000313" key="3">
    <source>
        <dbReference type="EMBL" id="WZP10227.1"/>
    </source>
</evidence>
<dbReference type="Proteomes" id="UP001472074">
    <property type="component" value="Chromosome"/>
</dbReference>
<sequence length="257" mass="27896">MKERRRQMKAVLYIGHGTRSKKGAAEASLFIRSVMKKVDAPIQKLCFLELTEPDIEAGFEYCVHEGAEEIVIVPLFLLAAGHIKQDIPEAVAPLIKKHPAIIVRMADPFGVRDSILDAIAELAADEAQPIRSNDSLLIVGRGSSDPSILQSFDSIKRGISQRLGIRNVQVCYLAAAAPSFKDGLDSICNEARGRIIVIPYLLFSGLLLSEVVREVNKKIKAGSSVNLTDTLGKHVAIQNLVAEKANGEVNVNAAVIH</sequence>
<reference evidence="3 4" key="1">
    <citation type="submission" date="2024-04" db="EMBL/GenBank/DDBJ databases">
        <title>Screening of coral probiotics and analysis of their probiotic properties.</title>
        <authorList>
            <person name="Wang S."/>
        </authorList>
    </citation>
    <scope>NUCLEOTIDE SEQUENCE [LARGE SCALE GENOMIC DNA]</scope>
    <source>
        <strain evidence="3 4">GXU-Z9</strain>
    </source>
</reference>
<dbReference type="PANTHER" id="PTHR33542:SF3">
    <property type="entry name" value="SIROHYDROCHLORIN FERROCHELATASE, CHLOROPLASTIC"/>
    <property type="match status" value="1"/>
</dbReference>
<dbReference type="CDD" id="cd03414">
    <property type="entry name" value="CbiX_SirB_C"/>
    <property type="match status" value="1"/>
</dbReference>
<dbReference type="EMBL" id="CP151651">
    <property type="protein sequence ID" value="WZP10227.1"/>
    <property type="molecule type" value="Genomic_DNA"/>
</dbReference>
<evidence type="ECO:0000313" key="4">
    <source>
        <dbReference type="Proteomes" id="UP001472074"/>
    </source>
</evidence>